<feature type="compositionally biased region" description="Basic and acidic residues" evidence="9">
    <location>
        <begin position="169"/>
        <end position="188"/>
    </location>
</feature>
<dbReference type="FunCoup" id="A0A0C3G072">
    <property type="interactions" value="640"/>
</dbReference>
<feature type="compositionally biased region" description="Polar residues" evidence="9">
    <location>
        <begin position="248"/>
        <end position="261"/>
    </location>
</feature>
<feature type="region of interest" description="Disordered" evidence="9">
    <location>
        <begin position="162"/>
        <end position="205"/>
    </location>
</feature>
<evidence type="ECO:0000256" key="9">
    <source>
        <dbReference type="SAM" id="MobiDB-lite"/>
    </source>
</evidence>
<keyword evidence="11" id="KW-1185">Reference proteome</keyword>
<evidence type="ECO:0000256" key="2">
    <source>
        <dbReference type="ARBA" id="ARBA00007526"/>
    </source>
</evidence>
<dbReference type="Proteomes" id="UP000054166">
    <property type="component" value="Unassembled WGS sequence"/>
</dbReference>
<evidence type="ECO:0000256" key="4">
    <source>
        <dbReference type="ARBA" id="ARBA00023015"/>
    </source>
</evidence>
<dbReference type="AlphaFoldDB" id="A0A0C3G072"/>
<dbReference type="InterPro" id="IPR038566">
    <property type="entry name" value="Mediator_Med6_sf"/>
</dbReference>
<dbReference type="HOGENOM" id="CLU_980275_0_0_1"/>
<dbReference type="InParanoid" id="A0A0C3G072"/>
<evidence type="ECO:0000256" key="3">
    <source>
        <dbReference type="ARBA" id="ARBA00020634"/>
    </source>
</evidence>
<keyword evidence="5 8" id="KW-0804">Transcription</keyword>
<dbReference type="Gene3D" id="3.10.450.580">
    <property type="entry name" value="Mediator complex, subunit Med6"/>
    <property type="match status" value="1"/>
</dbReference>
<dbReference type="EMBL" id="KN832985">
    <property type="protein sequence ID" value="KIM85499.1"/>
    <property type="molecule type" value="Genomic_DNA"/>
</dbReference>
<evidence type="ECO:0000256" key="1">
    <source>
        <dbReference type="ARBA" id="ARBA00004123"/>
    </source>
</evidence>
<evidence type="ECO:0000256" key="7">
    <source>
        <dbReference type="ARBA" id="ARBA00031259"/>
    </source>
</evidence>
<dbReference type="GO" id="GO:0006357">
    <property type="term" value="P:regulation of transcription by RNA polymerase II"/>
    <property type="evidence" value="ECO:0007669"/>
    <property type="project" value="InterPro"/>
</dbReference>
<keyword evidence="4 8" id="KW-0805">Transcription regulation</keyword>
<evidence type="ECO:0000313" key="10">
    <source>
        <dbReference type="EMBL" id="KIM85499.1"/>
    </source>
</evidence>
<dbReference type="InterPro" id="IPR007018">
    <property type="entry name" value="Mediator_Med6"/>
</dbReference>
<evidence type="ECO:0000313" key="11">
    <source>
        <dbReference type="Proteomes" id="UP000054166"/>
    </source>
</evidence>
<keyword evidence="8" id="KW-0010">Activator</keyword>
<reference evidence="10 11" key="1">
    <citation type="submission" date="2014-04" db="EMBL/GenBank/DDBJ databases">
        <authorList>
            <consortium name="DOE Joint Genome Institute"/>
            <person name="Kuo A."/>
            <person name="Tarkka M."/>
            <person name="Buscot F."/>
            <person name="Kohler A."/>
            <person name="Nagy L.G."/>
            <person name="Floudas D."/>
            <person name="Copeland A."/>
            <person name="Barry K.W."/>
            <person name="Cichocki N."/>
            <person name="Veneault-Fourrey C."/>
            <person name="LaButti K."/>
            <person name="Lindquist E.A."/>
            <person name="Lipzen A."/>
            <person name="Lundell T."/>
            <person name="Morin E."/>
            <person name="Murat C."/>
            <person name="Sun H."/>
            <person name="Tunlid A."/>
            <person name="Henrissat B."/>
            <person name="Grigoriev I.V."/>
            <person name="Hibbett D.S."/>
            <person name="Martin F."/>
            <person name="Nordberg H.P."/>
            <person name="Cantor M.N."/>
            <person name="Hua S.X."/>
        </authorList>
    </citation>
    <scope>NUCLEOTIDE SEQUENCE [LARGE SCALE GENOMIC DNA]</scope>
    <source>
        <strain evidence="10 11">F 1598</strain>
    </source>
</reference>
<feature type="region of interest" description="Disordered" evidence="9">
    <location>
        <begin position="230"/>
        <end position="300"/>
    </location>
</feature>
<name>A0A0C3G072_PILCF</name>
<evidence type="ECO:0000256" key="5">
    <source>
        <dbReference type="ARBA" id="ARBA00023163"/>
    </source>
</evidence>
<comment type="similarity">
    <text evidence="2 8">Belongs to the Mediator complex subunit 6 family.</text>
</comment>
<comment type="subcellular location">
    <subcellularLocation>
        <location evidence="1 8">Nucleus</location>
    </subcellularLocation>
</comment>
<dbReference type="STRING" id="765440.A0A0C3G072"/>
<comment type="function">
    <text evidence="8">Component of the Mediator complex, a coactivator involved in the regulated transcription of nearly all RNA polymerase II-dependent genes. Mediator functions as a bridge to convey information from gene-specific regulatory proteins to the basal RNA polymerase II transcription machinery. Mediator is recruited to promoters by direct interactions with regulatory proteins and serves as a scaffold for the assembly of a functional preinitiation complex with RNA polymerase II and the general transcription factors.</text>
</comment>
<feature type="compositionally biased region" description="Basic residues" evidence="9">
    <location>
        <begin position="291"/>
        <end position="300"/>
    </location>
</feature>
<evidence type="ECO:0000256" key="6">
    <source>
        <dbReference type="ARBA" id="ARBA00023242"/>
    </source>
</evidence>
<gene>
    <name evidence="8" type="primary">MED6</name>
    <name evidence="10" type="ORF">PILCRDRAFT_817528</name>
</gene>
<comment type="subunit">
    <text evidence="8">Component of the Mediator complex.</text>
</comment>
<feature type="compositionally biased region" description="Low complexity" evidence="9">
    <location>
        <begin position="235"/>
        <end position="247"/>
    </location>
</feature>
<keyword evidence="6 8" id="KW-0539">Nucleus</keyword>
<dbReference type="OrthoDB" id="344220at2759"/>
<dbReference type="PANTHER" id="PTHR13104">
    <property type="entry name" value="MED-6-RELATED"/>
    <property type="match status" value="1"/>
</dbReference>
<accession>A0A0C3G072</accession>
<dbReference type="GO" id="GO:0016592">
    <property type="term" value="C:mediator complex"/>
    <property type="evidence" value="ECO:0007669"/>
    <property type="project" value="InterPro"/>
</dbReference>
<protein>
    <recommendedName>
        <fullName evidence="3 8">Mediator of RNA polymerase II transcription subunit 6</fullName>
    </recommendedName>
    <alternativeName>
        <fullName evidence="7 8">Mediator complex subunit 6</fullName>
    </alternativeName>
</protein>
<organism evidence="10 11">
    <name type="scientific">Piloderma croceum (strain F 1598)</name>
    <dbReference type="NCBI Taxonomy" id="765440"/>
    <lineage>
        <taxon>Eukaryota</taxon>
        <taxon>Fungi</taxon>
        <taxon>Dikarya</taxon>
        <taxon>Basidiomycota</taxon>
        <taxon>Agaricomycotina</taxon>
        <taxon>Agaricomycetes</taxon>
        <taxon>Agaricomycetidae</taxon>
        <taxon>Atheliales</taxon>
        <taxon>Atheliaceae</taxon>
        <taxon>Piloderma</taxon>
    </lineage>
</organism>
<proteinExistence type="inferred from homology"/>
<dbReference type="GO" id="GO:0003712">
    <property type="term" value="F:transcription coregulator activity"/>
    <property type="evidence" value="ECO:0007669"/>
    <property type="project" value="InterPro"/>
</dbReference>
<sequence>MDINDLHPPDDYSHRFFIWHEWIQANGQLTNENVFDYFATSMFYDKQSNNQVLRMQTMHTGMPIVNEAEELKRFTGIEFAVVHAQPPYMFIIHKRERISPDEVRPLAAYFIMNNRIYQSPDLYTVVSNRLLTSLYSLQSSLDTLRAYRPDYTPRTGFVWPITDPSLTDDASKKRGADEELPSRDDQRDTPTPSTKRKQGSVLNVTKKQQNNMLLLNAMKTTAIHSNTSFSSHALETGPGTESTPTETAHASSGIRSSTTPVPSAARGGTPKGVASAPTPQESAVKAPAGGGKKKRKRTSL</sequence>
<dbReference type="Pfam" id="PF04934">
    <property type="entry name" value="Med6"/>
    <property type="match status" value="1"/>
</dbReference>
<evidence type="ECO:0000256" key="8">
    <source>
        <dbReference type="RuleBase" id="RU364143"/>
    </source>
</evidence>
<reference evidence="11" key="2">
    <citation type="submission" date="2015-01" db="EMBL/GenBank/DDBJ databases">
        <title>Evolutionary Origins and Diversification of the Mycorrhizal Mutualists.</title>
        <authorList>
            <consortium name="DOE Joint Genome Institute"/>
            <consortium name="Mycorrhizal Genomics Consortium"/>
            <person name="Kohler A."/>
            <person name="Kuo A."/>
            <person name="Nagy L.G."/>
            <person name="Floudas D."/>
            <person name="Copeland A."/>
            <person name="Barry K.W."/>
            <person name="Cichocki N."/>
            <person name="Veneault-Fourrey C."/>
            <person name="LaButti K."/>
            <person name="Lindquist E.A."/>
            <person name="Lipzen A."/>
            <person name="Lundell T."/>
            <person name="Morin E."/>
            <person name="Murat C."/>
            <person name="Riley R."/>
            <person name="Ohm R."/>
            <person name="Sun H."/>
            <person name="Tunlid A."/>
            <person name="Henrissat B."/>
            <person name="Grigoriev I.V."/>
            <person name="Hibbett D.S."/>
            <person name="Martin F."/>
        </authorList>
    </citation>
    <scope>NUCLEOTIDE SEQUENCE [LARGE SCALE GENOMIC DNA]</scope>
    <source>
        <strain evidence="11">F 1598</strain>
    </source>
</reference>